<evidence type="ECO:0000313" key="3">
    <source>
        <dbReference type="WBParaSite" id="HPBE_0000493901-mRNA-1"/>
    </source>
</evidence>
<evidence type="ECO:0000313" key="2">
    <source>
        <dbReference type="Proteomes" id="UP000050761"/>
    </source>
</evidence>
<name>A0A183FEU5_HELPZ</name>
<dbReference type="EMBL" id="UZAH01025384">
    <property type="protein sequence ID" value="VDO62877.1"/>
    <property type="molecule type" value="Genomic_DNA"/>
</dbReference>
<reference evidence="3" key="2">
    <citation type="submission" date="2019-09" db="UniProtKB">
        <authorList>
            <consortium name="WormBaseParasite"/>
        </authorList>
    </citation>
    <scope>IDENTIFICATION</scope>
</reference>
<accession>A0A183FEU5</accession>
<gene>
    <name evidence="1" type="ORF">HPBE_LOCUS4940</name>
</gene>
<keyword evidence="2" id="KW-1185">Reference proteome</keyword>
<sequence>MKKKNVYKNWQKMSAPEHFTAYTKLRKLAKAAVSKAKDAEMDAQHEKLDGPQGDKFAIRLGKAWHRASADIEPTFE</sequence>
<evidence type="ECO:0000313" key="1">
    <source>
        <dbReference type="EMBL" id="VDO62877.1"/>
    </source>
</evidence>
<dbReference type="Proteomes" id="UP000050761">
    <property type="component" value="Unassembled WGS sequence"/>
</dbReference>
<dbReference type="AlphaFoldDB" id="A0A183FEU5"/>
<dbReference type="OrthoDB" id="418748at2759"/>
<proteinExistence type="predicted"/>
<organism evidence="2 3">
    <name type="scientific">Heligmosomoides polygyrus</name>
    <name type="common">Parasitic roundworm</name>
    <dbReference type="NCBI Taxonomy" id="6339"/>
    <lineage>
        <taxon>Eukaryota</taxon>
        <taxon>Metazoa</taxon>
        <taxon>Ecdysozoa</taxon>
        <taxon>Nematoda</taxon>
        <taxon>Chromadorea</taxon>
        <taxon>Rhabditida</taxon>
        <taxon>Rhabditina</taxon>
        <taxon>Rhabditomorpha</taxon>
        <taxon>Strongyloidea</taxon>
        <taxon>Heligmosomidae</taxon>
        <taxon>Heligmosomoides</taxon>
    </lineage>
</organism>
<reference evidence="1 2" key="1">
    <citation type="submission" date="2018-11" db="EMBL/GenBank/DDBJ databases">
        <authorList>
            <consortium name="Pathogen Informatics"/>
        </authorList>
    </citation>
    <scope>NUCLEOTIDE SEQUENCE [LARGE SCALE GENOMIC DNA]</scope>
</reference>
<accession>A0A3P7XSL5</accession>
<dbReference type="WBParaSite" id="HPBE_0000493901-mRNA-1">
    <property type="protein sequence ID" value="HPBE_0000493901-mRNA-1"/>
    <property type="gene ID" value="HPBE_0000493901"/>
</dbReference>
<protein>
    <submittedName>
        <fullName evidence="3">HMG box domain-containing protein</fullName>
    </submittedName>
</protein>